<dbReference type="GO" id="GO:0046872">
    <property type="term" value="F:metal ion binding"/>
    <property type="evidence" value="ECO:0007669"/>
    <property type="project" value="UniProtKB-KW"/>
</dbReference>
<evidence type="ECO:0008006" key="6">
    <source>
        <dbReference type="Google" id="ProtNLM"/>
    </source>
</evidence>
<dbReference type="Gene3D" id="1.20.120.450">
    <property type="entry name" value="dinb family like domain"/>
    <property type="match status" value="1"/>
</dbReference>
<evidence type="ECO:0000313" key="5">
    <source>
        <dbReference type="Proteomes" id="UP000265725"/>
    </source>
</evidence>
<protein>
    <recommendedName>
        <fullName evidence="6">Damage-inducible protein DinB</fullName>
    </recommendedName>
</protein>
<evidence type="ECO:0000256" key="3">
    <source>
        <dbReference type="PIRSR" id="PIRSR607837-1"/>
    </source>
</evidence>
<dbReference type="KEGG" id="paek:D3873_12760"/>
<dbReference type="AlphaFoldDB" id="A0A385YW00"/>
<feature type="binding site" evidence="3">
    <location>
        <position position="131"/>
    </location>
    <ligand>
        <name>a divalent metal cation</name>
        <dbReference type="ChEBI" id="CHEBI:60240"/>
    </ligand>
</feature>
<keyword evidence="5" id="KW-1185">Reference proteome</keyword>
<evidence type="ECO:0000313" key="4">
    <source>
        <dbReference type="EMBL" id="AYC30651.1"/>
    </source>
</evidence>
<keyword evidence="2 3" id="KW-0479">Metal-binding</keyword>
<comment type="similarity">
    <text evidence="1">Belongs to the DinB family.</text>
</comment>
<proteinExistence type="inferred from homology"/>
<sequence>MYHTVEEFLKDWEFESEQTAKLFVFLTDESLSYRASEQVRSIGFLAWHVVTSIHEIGSRLGLTFHAPEHDAPMPQDAASIRKGYEQASKGIAEALRSQWQDADLQKESDMYGEMWKNHLSLAMLDRHQIHHRGQLTTLMRLAGLPLIGAYGPSQEEWQAHGAPIPE</sequence>
<evidence type="ECO:0000256" key="1">
    <source>
        <dbReference type="ARBA" id="ARBA00008635"/>
    </source>
</evidence>
<dbReference type="Pfam" id="PF05163">
    <property type="entry name" value="DinB"/>
    <property type="match status" value="1"/>
</dbReference>
<feature type="binding site" evidence="3">
    <location>
        <position position="127"/>
    </location>
    <ligand>
        <name>a divalent metal cation</name>
        <dbReference type="ChEBI" id="CHEBI:60240"/>
    </ligand>
</feature>
<feature type="binding site" evidence="3">
    <location>
        <position position="48"/>
    </location>
    <ligand>
        <name>a divalent metal cation</name>
        <dbReference type="ChEBI" id="CHEBI:60240"/>
    </ligand>
</feature>
<dbReference type="RefSeq" id="WP_119884364.1">
    <property type="nucleotide sequence ID" value="NZ_CP032418.1"/>
</dbReference>
<dbReference type="OrthoDB" id="119432at2"/>
<name>A0A385YW00_9BACL</name>
<dbReference type="EMBL" id="CP032418">
    <property type="protein sequence ID" value="AYC30651.1"/>
    <property type="molecule type" value="Genomic_DNA"/>
</dbReference>
<dbReference type="SUPFAM" id="SSF109854">
    <property type="entry name" value="DinB/YfiT-like putative metalloenzymes"/>
    <property type="match status" value="1"/>
</dbReference>
<organism evidence="4 5">
    <name type="scientific">Paenisporosarcina cavernae</name>
    <dbReference type="NCBI Taxonomy" id="2320858"/>
    <lineage>
        <taxon>Bacteria</taxon>
        <taxon>Bacillati</taxon>
        <taxon>Bacillota</taxon>
        <taxon>Bacilli</taxon>
        <taxon>Bacillales</taxon>
        <taxon>Caryophanaceae</taxon>
        <taxon>Paenisporosarcina</taxon>
    </lineage>
</organism>
<accession>A0A385YW00</accession>
<dbReference type="Proteomes" id="UP000265725">
    <property type="component" value="Chromosome"/>
</dbReference>
<dbReference type="InterPro" id="IPR034660">
    <property type="entry name" value="DinB/YfiT-like"/>
</dbReference>
<reference evidence="5" key="1">
    <citation type="submission" date="2018-09" db="EMBL/GenBank/DDBJ databases">
        <authorList>
            <person name="Zhu H."/>
        </authorList>
    </citation>
    <scope>NUCLEOTIDE SEQUENCE [LARGE SCALE GENOMIC DNA]</scope>
    <source>
        <strain evidence="5">K2R23-3</strain>
    </source>
</reference>
<evidence type="ECO:0000256" key="2">
    <source>
        <dbReference type="ARBA" id="ARBA00022723"/>
    </source>
</evidence>
<dbReference type="InterPro" id="IPR007837">
    <property type="entry name" value="DinB"/>
</dbReference>
<gene>
    <name evidence="4" type="ORF">D3873_12760</name>
</gene>